<accession>A0A7J9JXP7</accession>
<evidence type="ECO:0000313" key="1">
    <source>
        <dbReference type="EMBL" id="MBA0838954.1"/>
    </source>
</evidence>
<dbReference type="EMBL" id="JABFAE010000010">
    <property type="protein sequence ID" value="MBA0838954.1"/>
    <property type="molecule type" value="Genomic_DNA"/>
</dbReference>
<name>A0A7J9JXP7_9ROSI</name>
<organism evidence="1 2">
    <name type="scientific">Gossypium armourianum</name>
    <dbReference type="NCBI Taxonomy" id="34283"/>
    <lineage>
        <taxon>Eukaryota</taxon>
        <taxon>Viridiplantae</taxon>
        <taxon>Streptophyta</taxon>
        <taxon>Embryophyta</taxon>
        <taxon>Tracheophyta</taxon>
        <taxon>Spermatophyta</taxon>
        <taxon>Magnoliopsida</taxon>
        <taxon>eudicotyledons</taxon>
        <taxon>Gunneridae</taxon>
        <taxon>Pentapetalae</taxon>
        <taxon>rosids</taxon>
        <taxon>malvids</taxon>
        <taxon>Malvales</taxon>
        <taxon>Malvaceae</taxon>
        <taxon>Malvoideae</taxon>
        <taxon>Gossypium</taxon>
    </lineage>
</organism>
<sequence length="97" mass="11424">MEGSMDDSEHNTHRVRWSFVGSLNWHMESHQLFLADGSESIWWRLKRSKISVLAQFKGKRKVPDDIAELTENIRNLEIHLRGEMKRSDSNESSIRLM</sequence>
<reference evidence="1 2" key="1">
    <citation type="journal article" date="2019" name="Genome Biol. Evol.">
        <title>Insights into the evolution of the New World diploid cottons (Gossypium, subgenus Houzingenia) based on genome sequencing.</title>
        <authorList>
            <person name="Grover C.E."/>
            <person name="Arick M.A. 2nd"/>
            <person name="Thrash A."/>
            <person name="Conover J.L."/>
            <person name="Sanders W.S."/>
            <person name="Peterson D.G."/>
            <person name="Frelichowski J.E."/>
            <person name="Scheffler J.A."/>
            <person name="Scheffler B.E."/>
            <person name="Wendel J.F."/>
        </authorList>
    </citation>
    <scope>NUCLEOTIDE SEQUENCE [LARGE SCALE GENOMIC DNA]</scope>
    <source>
        <strain evidence="1">6</strain>
        <tissue evidence="1">Leaf</tissue>
    </source>
</reference>
<dbReference type="AlphaFoldDB" id="A0A7J9JXP7"/>
<gene>
    <name evidence="1" type="ORF">Goarm_004737</name>
</gene>
<keyword evidence="2" id="KW-1185">Reference proteome</keyword>
<evidence type="ECO:0000313" key="2">
    <source>
        <dbReference type="Proteomes" id="UP000593575"/>
    </source>
</evidence>
<comment type="caution">
    <text evidence="1">The sequence shown here is derived from an EMBL/GenBank/DDBJ whole genome shotgun (WGS) entry which is preliminary data.</text>
</comment>
<protein>
    <submittedName>
        <fullName evidence="1">Uncharacterized protein</fullName>
    </submittedName>
</protein>
<dbReference type="Proteomes" id="UP000593575">
    <property type="component" value="Unassembled WGS sequence"/>
</dbReference>
<proteinExistence type="predicted"/>